<feature type="transmembrane region" description="Helical" evidence="2">
    <location>
        <begin position="839"/>
        <end position="858"/>
    </location>
</feature>
<keyword evidence="2" id="KW-0472">Membrane</keyword>
<keyword evidence="2" id="KW-0812">Transmembrane</keyword>
<feature type="transmembrane region" description="Helical" evidence="2">
    <location>
        <begin position="776"/>
        <end position="796"/>
    </location>
</feature>
<gene>
    <name evidence="3" type="ORF">M0G41_08655</name>
</gene>
<feature type="transmembrane region" description="Helical" evidence="2">
    <location>
        <begin position="24"/>
        <end position="41"/>
    </location>
</feature>
<evidence type="ECO:0000313" key="4">
    <source>
        <dbReference type="Proteomes" id="UP001431449"/>
    </source>
</evidence>
<feature type="transmembrane region" description="Helical" evidence="2">
    <location>
        <begin position="650"/>
        <end position="669"/>
    </location>
</feature>
<feature type="transmembrane region" description="Helical" evidence="2">
    <location>
        <begin position="808"/>
        <end position="832"/>
    </location>
</feature>
<feature type="transmembrane region" description="Helical" evidence="2">
    <location>
        <begin position="265"/>
        <end position="284"/>
    </location>
</feature>
<dbReference type="RefSeq" id="WP_248207942.1">
    <property type="nucleotide sequence ID" value="NZ_JALNMH010000006.1"/>
</dbReference>
<feature type="transmembrane region" description="Helical" evidence="2">
    <location>
        <begin position="675"/>
        <end position="695"/>
    </location>
</feature>
<comment type="caution">
    <text evidence="3">The sequence shown here is derived from an EMBL/GenBank/DDBJ whole genome shotgun (WGS) entry which is preliminary data.</text>
</comment>
<feature type="region of interest" description="Disordered" evidence="1">
    <location>
        <begin position="47"/>
        <end position="135"/>
    </location>
</feature>
<dbReference type="InterPro" id="IPR019286">
    <property type="entry name" value="DUF2339_TM"/>
</dbReference>
<feature type="transmembrane region" description="Helical" evidence="2">
    <location>
        <begin position="212"/>
        <end position="233"/>
    </location>
</feature>
<dbReference type="Pfam" id="PF10101">
    <property type="entry name" value="DUF2339"/>
    <property type="match status" value="1"/>
</dbReference>
<evidence type="ECO:0000313" key="3">
    <source>
        <dbReference type="EMBL" id="MCK7593738.1"/>
    </source>
</evidence>
<feature type="compositionally biased region" description="Low complexity" evidence="1">
    <location>
        <begin position="117"/>
        <end position="135"/>
    </location>
</feature>
<feature type="transmembrane region" description="Helical" evidence="2">
    <location>
        <begin position="239"/>
        <end position="258"/>
    </location>
</feature>
<feature type="transmembrane region" description="Helical" evidence="2">
    <location>
        <begin position="429"/>
        <end position="447"/>
    </location>
</feature>
<feature type="transmembrane region" description="Helical" evidence="2">
    <location>
        <begin position="870"/>
        <end position="887"/>
    </location>
</feature>
<keyword evidence="2" id="KW-1133">Transmembrane helix</keyword>
<dbReference type="PANTHER" id="PTHR38434:SF1">
    <property type="entry name" value="BLL2549 PROTEIN"/>
    <property type="match status" value="1"/>
</dbReference>
<feature type="compositionally biased region" description="Low complexity" evidence="1">
    <location>
        <begin position="51"/>
        <end position="91"/>
    </location>
</feature>
<feature type="transmembrane region" description="Helical" evidence="2">
    <location>
        <begin position="453"/>
        <end position="471"/>
    </location>
</feature>
<feature type="transmembrane region" description="Helical" evidence="2">
    <location>
        <begin position="375"/>
        <end position="392"/>
    </location>
</feature>
<organism evidence="3 4">
    <name type="scientific">Pseudomarimonas salicorniae</name>
    <dbReference type="NCBI Taxonomy" id="2933270"/>
    <lineage>
        <taxon>Bacteria</taxon>
        <taxon>Pseudomonadati</taxon>
        <taxon>Pseudomonadota</taxon>
        <taxon>Gammaproteobacteria</taxon>
        <taxon>Lysobacterales</taxon>
        <taxon>Lysobacteraceae</taxon>
        <taxon>Pseudomarimonas</taxon>
    </lineage>
</organism>
<accession>A0ABT0GGS7</accession>
<feature type="transmembrane region" description="Helical" evidence="2">
    <location>
        <begin position="188"/>
        <end position="205"/>
    </location>
</feature>
<proteinExistence type="predicted"/>
<dbReference type="PANTHER" id="PTHR38434">
    <property type="entry name" value="BLL2549 PROTEIN"/>
    <property type="match status" value="1"/>
</dbReference>
<dbReference type="InterPro" id="IPR014600">
    <property type="entry name" value="UCP035905_mem"/>
</dbReference>
<name>A0ABT0GGS7_9GAMM</name>
<feature type="transmembrane region" description="Helical" evidence="2">
    <location>
        <begin position="476"/>
        <end position="494"/>
    </location>
</feature>
<feature type="transmembrane region" description="Helical" evidence="2">
    <location>
        <begin position="533"/>
        <end position="552"/>
    </location>
</feature>
<feature type="transmembrane region" description="Helical" evidence="2">
    <location>
        <begin position="290"/>
        <end position="309"/>
    </location>
</feature>
<protein>
    <submittedName>
        <fullName evidence="3">DUF2339 domain-containing protein</fullName>
    </submittedName>
</protein>
<reference evidence="3" key="1">
    <citation type="submission" date="2022-04" db="EMBL/GenBank/DDBJ databases">
        <title>Lysobacter sp. CAU 1642 isolated from sea sand.</title>
        <authorList>
            <person name="Kim W."/>
        </authorList>
    </citation>
    <scope>NUCLEOTIDE SEQUENCE</scope>
    <source>
        <strain evidence="3">CAU 1642</strain>
    </source>
</reference>
<feature type="transmembrane region" description="Helical" evidence="2">
    <location>
        <begin position="398"/>
        <end position="417"/>
    </location>
</feature>
<feature type="transmembrane region" description="Helical" evidence="2">
    <location>
        <begin position="344"/>
        <end position="363"/>
    </location>
</feature>
<dbReference type="EMBL" id="JALNMH010000006">
    <property type="protein sequence ID" value="MCK7593738.1"/>
    <property type="molecule type" value="Genomic_DNA"/>
</dbReference>
<sequence>MLALLGLLLGAVVGDGEPLGWIGGALLGALWGQVLGLRRELEALRKSTSRVATPSPSVNSAPPVAAASAPSEAPTRASEAAPAARPAAPVAGAEDPWGGPASELSAARRMNAPGAQPDPATASSEPPAAPAAPAEPGLPERLVALAWGWLREGNVPVKLGMLVLFVGVAGLLRYAAERGVFDLPIELRLAAIAAAGLAGLWFGWVRRERQRIFALSLQGGALGVLLLTVFAAFARYQLIPAGAAFFLVVLLVAASGLLAVRQNALALAVLGSIGGFLAPVLISTGSGNHVALFSYYALLNLAVFGVAWVRPWRILNLVGFGFTFVVGTLWAWRYYRPDFYPTVQPFLVLFFLFYVAIALLYALRSAQPPQRAVDGTLVFGTPLVAAGLQAGLMADRPLALAFAAVLAAALYAALAWWIRGNDRLSSLRYSFAVLAVGFATAAVPLALDADLTAQVWALEGAALVWLGLRAARRSQWWAGLALQVVAGLAWLFSLDALPHDAPDWRNGVFVGGLVLSLALGFVVLQLQRAGRAVLVGWAWFVAMAAVWAIVWLRELIDALPGDAVAPSTVVWVAASCLLAAWLRGRLDWPRVGALAIVFQLLALGLALLGIESSVYEGLGLLAWPLWAALTAAAWTLLARPWQRGLSWAHVLSLAILSLAAGIELAQWVHDGLDASGVWDSLAALLPLVLLFAFALPPRSASAWPLQSRFDEYRWRWLIPAGAALAIAWILSLGSRGAAAPLPFIPLFNPLELAQLAVLALLVRAASLAPGLNRTRALMAGGFAGFVWVSVATLRAVHHVGGVPWNDALARSMLGQTSLTVVWSVLGVIAWIVGSRRGNYPLWLGGAVLMGVVLAKLVLIDRQHMGNMPGIVSFLAVGALLTVVGYLAPSPPRGKDQEAAA</sequence>
<dbReference type="Proteomes" id="UP001431449">
    <property type="component" value="Unassembled WGS sequence"/>
</dbReference>
<feature type="transmembrane region" description="Helical" evidence="2">
    <location>
        <begin position="746"/>
        <end position="764"/>
    </location>
</feature>
<feature type="transmembrane region" description="Helical" evidence="2">
    <location>
        <begin position="564"/>
        <end position="582"/>
    </location>
</feature>
<feature type="transmembrane region" description="Helical" evidence="2">
    <location>
        <begin position="594"/>
        <end position="615"/>
    </location>
</feature>
<keyword evidence="4" id="KW-1185">Reference proteome</keyword>
<feature type="transmembrane region" description="Helical" evidence="2">
    <location>
        <begin position="716"/>
        <end position="734"/>
    </location>
</feature>
<feature type="transmembrane region" description="Helical" evidence="2">
    <location>
        <begin position="314"/>
        <end position="332"/>
    </location>
</feature>
<evidence type="ECO:0000256" key="2">
    <source>
        <dbReference type="SAM" id="Phobius"/>
    </source>
</evidence>
<feature type="transmembrane region" description="Helical" evidence="2">
    <location>
        <begin position="159"/>
        <end position="176"/>
    </location>
</feature>
<feature type="transmembrane region" description="Helical" evidence="2">
    <location>
        <begin position="621"/>
        <end position="638"/>
    </location>
</feature>
<evidence type="ECO:0000256" key="1">
    <source>
        <dbReference type="SAM" id="MobiDB-lite"/>
    </source>
</evidence>
<feature type="transmembrane region" description="Helical" evidence="2">
    <location>
        <begin position="506"/>
        <end position="526"/>
    </location>
</feature>
<dbReference type="PIRSF" id="PIRSF035905">
    <property type="entry name" value="UCP035905_mp"/>
    <property type="match status" value="1"/>
</dbReference>